<keyword evidence="12 18" id="KW-0548">Nucleotidyltransferase</keyword>
<dbReference type="GO" id="GO:0005886">
    <property type="term" value="C:plasma membrane"/>
    <property type="evidence" value="ECO:0007669"/>
    <property type="project" value="UniProtKB-SubCell"/>
</dbReference>
<evidence type="ECO:0000256" key="4">
    <source>
        <dbReference type="ARBA" id="ARBA00005189"/>
    </source>
</evidence>
<evidence type="ECO:0000256" key="3">
    <source>
        <dbReference type="ARBA" id="ARBA00005119"/>
    </source>
</evidence>
<dbReference type="GO" id="GO:0004605">
    <property type="term" value="F:phosphatidate cytidylyltransferase activity"/>
    <property type="evidence" value="ECO:0007669"/>
    <property type="project" value="UniProtKB-EC"/>
</dbReference>
<evidence type="ECO:0000256" key="16">
    <source>
        <dbReference type="ARBA" id="ARBA00023209"/>
    </source>
</evidence>
<evidence type="ECO:0000256" key="13">
    <source>
        <dbReference type="ARBA" id="ARBA00022989"/>
    </source>
</evidence>
<dbReference type="EC" id="2.7.7.41" evidence="6 18"/>
<evidence type="ECO:0000256" key="8">
    <source>
        <dbReference type="ARBA" id="ARBA00022475"/>
    </source>
</evidence>
<dbReference type="EMBL" id="QOVW01000059">
    <property type="protein sequence ID" value="RDB36562.1"/>
    <property type="molecule type" value="Genomic_DNA"/>
</dbReference>
<dbReference type="Proteomes" id="UP000253934">
    <property type="component" value="Unassembled WGS sequence"/>
</dbReference>
<evidence type="ECO:0000313" key="20">
    <source>
        <dbReference type="EMBL" id="RDB36562.1"/>
    </source>
</evidence>
<dbReference type="InterPro" id="IPR000374">
    <property type="entry name" value="PC_trans"/>
</dbReference>
<protein>
    <recommendedName>
        <fullName evidence="7 18">Phosphatidate cytidylyltransferase</fullName>
        <ecNumber evidence="6 18">2.7.7.41</ecNumber>
    </recommendedName>
</protein>
<evidence type="ECO:0000256" key="10">
    <source>
        <dbReference type="ARBA" id="ARBA00022679"/>
    </source>
</evidence>
<feature type="transmembrane region" description="Helical" evidence="19">
    <location>
        <begin position="111"/>
        <end position="130"/>
    </location>
</feature>
<feature type="transmembrane region" description="Helical" evidence="19">
    <location>
        <begin position="271"/>
        <end position="291"/>
    </location>
</feature>
<feature type="transmembrane region" description="Helical" evidence="19">
    <location>
        <begin position="206"/>
        <end position="225"/>
    </location>
</feature>
<evidence type="ECO:0000256" key="1">
    <source>
        <dbReference type="ARBA" id="ARBA00001698"/>
    </source>
</evidence>
<feature type="transmembrane region" description="Helical" evidence="19">
    <location>
        <begin position="142"/>
        <end position="162"/>
    </location>
</feature>
<dbReference type="PANTHER" id="PTHR46382">
    <property type="entry name" value="PHOSPHATIDATE CYTIDYLYLTRANSFERASE"/>
    <property type="match status" value="1"/>
</dbReference>
<evidence type="ECO:0000256" key="19">
    <source>
        <dbReference type="SAM" id="Phobius"/>
    </source>
</evidence>
<feature type="transmembrane region" description="Helical" evidence="19">
    <location>
        <begin position="68"/>
        <end position="90"/>
    </location>
</feature>
<accession>A0A369KSI2</accession>
<evidence type="ECO:0000256" key="14">
    <source>
        <dbReference type="ARBA" id="ARBA00023098"/>
    </source>
</evidence>
<feature type="transmembrane region" description="Helical" evidence="19">
    <location>
        <begin position="38"/>
        <end position="62"/>
    </location>
</feature>
<comment type="caution">
    <text evidence="20">The sequence shown here is derived from an EMBL/GenBank/DDBJ whole genome shotgun (WGS) entry which is preliminary data.</text>
</comment>
<keyword evidence="10 18" id="KW-0808">Transferase</keyword>
<comment type="similarity">
    <text evidence="5 18">Belongs to the CDS family.</text>
</comment>
<comment type="pathway">
    <text evidence="3 18">Phospholipid metabolism; CDP-diacylglycerol biosynthesis; CDP-diacylglycerol from sn-glycerol 3-phosphate: step 3/3.</text>
</comment>
<evidence type="ECO:0000256" key="7">
    <source>
        <dbReference type="ARBA" id="ARBA00019373"/>
    </source>
</evidence>
<keyword evidence="16" id="KW-0594">Phospholipid biosynthesis</keyword>
<evidence type="ECO:0000256" key="17">
    <source>
        <dbReference type="ARBA" id="ARBA00023264"/>
    </source>
</evidence>
<keyword evidence="13 19" id="KW-1133">Transmembrane helix</keyword>
<reference evidence="20" key="1">
    <citation type="submission" date="2018-04" db="EMBL/GenBank/DDBJ databases">
        <title>Draft genome sequence of the Candidatus Spirobacillus cienkowskii, a pathogen of freshwater Daphnia species, reconstructed from hemolymph metagenomic reads.</title>
        <authorList>
            <person name="Bresciani L."/>
            <person name="Lemos L.N."/>
            <person name="Wale N."/>
            <person name="Lin J.Y."/>
            <person name="Fernandes G.R."/>
            <person name="Duffy M.A."/>
            <person name="Rodrigues J.M."/>
        </authorList>
    </citation>
    <scope>NUCLEOTIDE SEQUENCE [LARGE SCALE GENOMIC DNA]</scope>
    <source>
        <strain evidence="20">Binning01</strain>
    </source>
</reference>
<evidence type="ECO:0000256" key="5">
    <source>
        <dbReference type="ARBA" id="ARBA00010185"/>
    </source>
</evidence>
<keyword evidence="11 18" id="KW-0812">Transmembrane</keyword>
<keyword evidence="21" id="KW-1185">Reference proteome</keyword>
<dbReference type="Pfam" id="PF01148">
    <property type="entry name" value="CTP_transf_1"/>
    <property type="match status" value="1"/>
</dbReference>
<feature type="transmembrane region" description="Helical" evidence="19">
    <location>
        <begin position="246"/>
        <end position="265"/>
    </location>
</feature>
<evidence type="ECO:0000256" key="18">
    <source>
        <dbReference type="RuleBase" id="RU003938"/>
    </source>
</evidence>
<evidence type="ECO:0000256" key="15">
    <source>
        <dbReference type="ARBA" id="ARBA00023136"/>
    </source>
</evidence>
<keyword evidence="14" id="KW-0443">Lipid metabolism</keyword>
<keyword evidence="17" id="KW-1208">Phospholipid metabolism</keyword>
<keyword evidence="9" id="KW-0444">Lipid biosynthesis</keyword>
<evidence type="ECO:0000313" key="21">
    <source>
        <dbReference type="Proteomes" id="UP000253934"/>
    </source>
</evidence>
<sequence length="336" mass="37912">MRILYRTNVYLIDFDYYGILQNANRSYRIKYLKFLKVGFLYMLKTRLATAFVFTSIIIYILSFSPEKLFTPLFVTIVSIAILLSGTEFAALRWNIMDGSTAFEQPRPKLKLKHFAVGFSYAFIIITYYFSKIIFSHSLEKVLILPIAWTFLCFFIFAVLIYRRAADLHTASNKLLNIIAGFIYLALPATCLIELSLLQIESPYRNSQIYFCLATILMGDTGAYFIGSRFGKRKLVPKISPKKSCEGAIGGLLFSALTAIALTYLFKLSFPIWYAVLIGVFLGIAGQIGDLIESAFKRAGGYKDSSNLLPGHGGFLDRIDSLILGIPIAYAFFSFCF</sequence>
<evidence type="ECO:0000256" key="12">
    <source>
        <dbReference type="ARBA" id="ARBA00022695"/>
    </source>
</evidence>
<dbReference type="AlphaFoldDB" id="A0A369KSI2"/>
<proteinExistence type="inferred from homology"/>
<dbReference type="PROSITE" id="PS01315">
    <property type="entry name" value="CDS"/>
    <property type="match status" value="1"/>
</dbReference>
<evidence type="ECO:0000256" key="6">
    <source>
        <dbReference type="ARBA" id="ARBA00012487"/>
    </source>
</evidence>
<dbReference type="GO" id="GO:0016024">
    <property type="term" value="P:CDP-diacylglycerol biosynthetic process"/>
    <property type="evidence" value="ECO:0007669"/>
    <property type="project" value="UniProtKB-UniPathway"/>
</dbReference>
<evidence type="ECO:0000256" key="2">
    <source>
        <dbReference type="ARBA" id="ARBA00004651"/>
    </source>
</evidence>
<organism evidence="20 21">
    <name type="scientific">Spirobacillus cienkowskii</name>
    <dbReference type="NCBI Taxonomy" id="495820"/>
    <lineage>
        <taxon>Bacteria</taxon>
        <taxon>Pseudomonadati</taxon>
        <taxon>Bdellovibrionota</taxon>
        <taxon>Oligoflexia</taxon>
        <taxon>Silvanigrellales</taxon>
        <taxon>Spirobacillus</taxon>
    </lineage>
</organism>
<dbReference type="PANTHER" id="PTHR46382:SF1">
    <property type="entry name" value="PHOSPHATIDATE CYTIDYLYLTRANSFERASE"/>
    <property type="match status" value="1"/>
</dbReference>
<keyword evidence="8" id="KW-1003">Cell membrane</keyword>
<evidence type="ECO:0000256" key="9">
    <source>
        <dbReference type="ARBA" id="ARBA00022516"/>
    </source>
</evidence>
<dbReference type="UniPathway" id="UPA00557">
    <property type="reaction ID" value="UER00614"/>
</dbReference>
<gene>
    <name evidence="20" type="ORF">DCC88_04600</name>
</gene>
<name>A0A369KSI2_9BACT</name>
<comment type="subcellular location">
    <subcellularLocation>
        <location evidence="2">Cell membrane</location>
        <topology evidence="2">Multi-pass membrane protein</topology>
    </subcellularLocation>
</comment>
<evidence type="ECO:0000256" key="11">
    <source>
        <dbReference type="ARBA" id="ARBA00022692"/>
    </source>
</evidence>
<comment type="catalytic activity">
    <reaction evidence="1 18">
        <text>a 1,2-diacyl-sn-glycero-3-phosphate + CTP + H(+) = a CDP-1,2-diacyl-sn-glycerol + diphosphate</text>
        <dbReference type="Rhea" id="RHEA:16229"/>
        <dbReference type="ChEBI" id="CHEBI:15378"/>
        <dbReference type="ChEBI" id="CHEBI:33019"/>
        <dbReference type="ChEBI" id="CHEBI:37563"/>
        <dbReference type="ChEBI" id="CHEBI:58332"/>
        <dbReference type="ChEBI" id="CHEBI:58608"/>
        <dbReference type="EC" id="2.7.7.41"/>
    </reaction>
</comment>
<feature type="transmembrane region" description="Helical" evidence="19">
    <location>
        <begin position="174"/>
        <end position="194"/>
    </location>
</feature>
<keyword evidence="15 19" id="KW-0472">Membrane</keyword>
<comment type="pathway">
    <text evidence="4">Lipid metabolism.</text>
</comment>